<evidence type="ECO:0008006" key="3">
    <source>
        <dbReference type="Google" id="ProtNLM"/>
    </source>
</evidence>
<dbReference type="PIRSF" id="PIRSF031878">
    <property type="entry name" value="UCP031878"/>
    <property type="match status" value="1"/>
</dbReference>
<name>D8JYZ2_HYPDA</name>
<sequence length="210" mass="23441">MLMQESVSQALYSYWNSLRGDRVAPKRFEIEPSCISGNLPDTFILERVSPSSLRFRLAGTRICEAFGIDFRGVDLFRLFEDGDARIIAQQIASASEGAVCVFRISAGSTSGLSTEFELLILPLTHTRDTVDRFLGALTPVARPNWLGTVALTQRKLLSHELIWPDGVALPTEQGSNIPVLMPTIREARIVRSNRRQFRVYEGGLSRVDNE</sequence>
<dbReference type="AlphaFoldDB" id="D8JYZ2"/>
<dbReference type="Proteomes" id="UP000002033">
    <property type="component" value="Chromosome"/>
</dbReference>
<evidence type="ECO:0000313" key="1">
    <source>
        <dbReference type="EMBL" id="ADJ23594.1"/>
    </source>
</evidence>
<dbReference type="InterPro" id="IPR009922">
    <property type="entry name" value="DUF1457"/>
</dbReference>
<organism evidence="1 2">
    <name type="scientific">Hyphomicrobium denitrificans (strain ATCC 51888 / DSM 1869 / NCIMB 11706 / TK 0415)</name>
    <dbReference type="NCBI Taxonomy" id="582899"/>
    <lineage>
        <taxon>Bacteria</taxon>
        <taxon>Pseudomonadati</taxon>
        <taxon>Pseudomonadota</taxon>
        <taxon>Alphaproteobacteria</taxon>
        <taxon>Hyphomicrobiales</taxon>
        <taxon>Hyphomicrobiaceae</taxon>
        <taxon>Hyphomicrobium</taxon>
    </lineage>
</organism>
<evidence type="ECO:0000313" key="2">
    <source>
        <dbReference type="Proteomes" id="UP000002033"/>
    </source>
</evidence>
<protein>
    <recommendedName>
        <fullName evidence="3">PAS domain-containing protein</fullName>
    </recommendedName>
</protein>
<dbReference type="EMBL" id="CP002083">
    <property type="protein sequence ID" value="ADJ23594.1"/>
    <property type="molecule type" value="Genomic_DNA"/>
</dbReference>
<dbReference type="HOGENOM" id="CLU_097079_1_0_5"/>
<dbReference type="eggNOG" id="COG5388">
    <property type="taxonomic scope" value="Bacteria"/>
</dbReference>
<dbReference type="KEGG" id="hdn:Hden_1791"/>
<gene>
    <name evidence="1" type="ordered locus">Hden_1791</name>
</gene>
<accession>D8JYZ2</accession>
<keyword evidence="2" id="KW-1185">Reference proteome</keyword>
<proteinExistence type="predicted"/>
<dbReference type="STRING" id="582899.Hden_1791"/>
<dbReference type="Pfam" id="PF07310">
    <property type="entry name" value="PAS_5"/>
    <property type="match status" value="1"/>
</dbReference>
<dbReference type="OrthoDB" id="8480244at2"/>
<reference evidence="2" key="1">
    <citation type="journal article" date="2011" name="J. Bacteriol.">
        <title>Genome sequences of eight morphologically diverse alphaproteobacteria.</title>
        <authorList>
            <consortium name="US DOE Joint Genome Institute"/>
            <person name="Brown P.J."/>
            <person name="Kysela D.T."/>
            <person name="Buechlein A."/>
            <person name="Hemmerich C."/>
            <person name="Brun Y.V."/>
        </authorList>
    </citation>
    <scope>NUCLEOTIDE SEQUENCE [LARGE SCALE GENOMIC DNA]</scope>
    <source>
        <strain evidence="2">ATCC 51888 / DSM 1869 / NCIB 11706 / TK 0415</strain>
    </source>
</reference>